<dbReference type="Gene3D" id="3.20.20.70">
    <property type="entry name" value="Aldolase class I"/>
    <property type="match status" value="1"/>
</dbReference>
<comment type="pathway">
    <text evidence="2 10">Amino-acid biosynthesis; L-tryptophan biosynthesis; L-tryptophan from chorismate: step 3/5.</text>
</comment>
<evidence type="ECO:0000256" key="8">
    <source>
        <dbReference type="ARBA" id="ARBA00023141"/>
    </source>
</evidence>
<dbReference type="InterPro" id="IPR013785">
    <property type="entry name" value="Aldolase_TIM"/>
</dbReference>
<gene>
    <name evidence="10" type="primary">trpF</name>
    <name evidence="12" type="ORF">EDC38_0970</name>
</gene>
<dbReference type="SUPFAM" id="SSF51366">
    <property type="entry name" value="Ribulose-phoshate binding barrel"/>
    <property type="match status" value="1"/>
</dbReference>
<sequence>MSQDIRVKICGITRSEDARLALRAGAHALGLVFYPASPRAVDIEQAKAVARTVGPFATLVGLFVNAAPATIDAVLNEVPLQLLQFHGDETADECVRYGRPYIKALRMRPELDVMAAMAEHPHASGFLLDAYRKGVPGGTGETFDWERVPRNPERPVILAGGLTPDNVRQAISATRPYGVDVSGGVEASPGLKDAGKVNQFMFNALNGDQGEL</sequence>
<proteinExistence type="inferred from homology"/>
<dbReference type="InterPro" id="IPR011060">
    <property type="entry name" value="RibuloseP-bd_barrel"/>
</dbReference>
<comment type="caution">
    <text evidence="12">The sequence shown here is derived from an EMBL/GenBank/DDBJ whole genome shotgun (WGS) entry which is preliminary data.</text>
</comment>
<dbReference type="UniPathway" id="UPA00035">
    <property type="reaction ID" value="UER00042"/>
</dbReference>
<comment type="similarity">
    <text evidence="3 10">Belongs to the TrpF family.</text>
</comment>
<dbReference type="CDD" id="cd00405">
    <property type="entry name" value="PRAI"/>
    <property type="match status" value="1"/>
</dbReference>
<accession>A0A3N1NX13</accession>
<keyword evidence="7 10" id="KW-0822">Tryptophan biosynthesis</keyword>
<dbReference type="GO" id="GO:0004640">
    <property type="term" value="F:phosphoribosylanthranilate isomerase activity"/>
    <property type="evidence" value="ECO:0007669"/>
    <property type="project" value="UniProtKB-UniRule"/>
</dbReference>
<evidence type="ECO:0000256" key="3">
    <source>
        <dbReference type="ARBA" id="ARBA00007571"/>
    </source>
</evidence>
<dbReference type="InterPro" id="IPR001240">
    <property type="entry name" value="PRAI_dom"/>
</dbReference>
<organism evidence="12 13">
    <name type="scientific">Marinimicrobium koreense</name>
    <dbReference type="NCBI Taxonomy" id="306545"/>
    <lineage>
        <taxon>Bacteria</taxon>
        <taxon>Pseudomonadati</taxon>
        <taxon>Pseudomonadota</taxon>
        <taxon>Gammaproteobacteria</taxon>
        <taxon>Cellvibrionales</taxon>
        <taxon>Cellvibrionaceae</taxon>
        <taxon>Marinimicrobium</taxon>
    </lineage>
</organism>
<keyword evidence="6 10" id="KW-0028">Amino-acid biosynthesis</keyword>
<keyword evidence="8 10" id="KW-0057">Aromatic amino acid biosynthesis</keyword>
<evidence type="ECO:0000256" key="2">
    <source>
        <dbReference type="ARBA" id="ARBA00004664"/>
    </source>
</evidence>
<dbReference type="NCBIfam" id="NF002298">
    <property type="entry name" value="PRK01222.1-4"/>
    <property type="match status" value="1"/>
</dbReference>
<dbReference type="PANTHER" id="PTHR42894:SF1">
    <property type="entry name" value="N-(5'-PHOSPHORIBOSYL)ANTHRANILATE ISOMERASE"/>
    <property type="match status" value="1"/>
</dbReference>
<dbReference type="EC" id="5.3.1.24" evidence="4 10"/>
<dbReference type="InterPro" id="IPR044643">
    <property type="entry name" value="TrpF_fam"/>
</dbReference>
<name>A0A3N1NX13_9GAMM</name>
<dbReference type="GO" id="GO:0000162">
    <property type="term" value="P:L-tryptophan biosynthetic process"/>
    <property type="evidence" value="ECO:0007669"/>
    <property type="project" value="UniProtKB-UniRule"/>
</dbReference>
<dbReference type="Pfam" id="PF00697">
    <property type="entry name" value="PRAI"/>
    <property type="match status" value="1"/>
</dbReference>
<evidence type="ECO:0000256" key="10">
    <source>
        <dbReference type="HAMAP-Rule" id="MF_00135"/>
    </source>
</evidence>
<evidence type="ECO:0000256" key="5">
    <source>
        <dbReference type="ARBA" id="ARBA00022272"/>
    </source>
</evidence>
<keyword evidence="13" id="KW-1185">Reference proteome</keyword>
<keyword evidence="9 10" id="KW-0413">Isomerase</keyword>
<reference evidence="12 13" key="1">
    <citation type="submission" date="2018-11" db="EMBL/GenBank/DDBJ databases">
        <title>Genomic Encyclopedia of Type Strains, Phase IV (KMG-IV): sequencing the most valuable type-strain genomes for metagenomic binning, comparative biology and taxonomic classification.</title>
        <authorList>
            <person name="Goeker M."/>
        </authorList>
    </citation>
    <scope>NUCLEOTIDE SEQUENCE [LARGE SCALE GENOMIC DNA]</scope>
    <source>
        <strain evidence="12 13">DSM 16974</strain>
    </source>
</reference>
<dbReference type="FunFam" id="3.20.20.70:FF:000075">
    <property type="entry name" value="Tryptophan biosynthesis protein TRP1"/>
    <property type="match status" value="1"/>
</dbReference>
<dbReference type="OrthoDB" id="9796196at2"/>
<evidence type="ECO:0000256" key="7">
    <source>
        <dbReference type="ARBA" id="ARBA00022822"/>
    </source>
</evidence>
<dbReference type="EMBL" id="RJUK01000001">
    <property type="protein sequence ID" value="ROQ20369.1"/>
    <property type="molecule type" value="Genomic_DNA"/>
</dbReference>
<protein>
    <recommendedName>
        <fullName evidence="5 10">N-(5'-phosphoribosyl)anthranilate isomerase</fullName>
        <shortName evidence="10">PRAI</shortName>
        <ecNumber evidence="4 10">5.3.1.24</ecNumber>
    </recommendedName>
</protein>
<comment type="catalytic activity">
    <reaction evidence="1 10">
        <text>N-(5-phospho-beta-D-ribosyl)anthranilate = 1-(2-carboxyphenylamino)-1-deoxy-D-ribulose 5-phosphate</text>
        <dbReference type="Rhea" id="RHEA:21540"/>
        <dbReference type="ChEBI" id="CHEBI:18277"/>
        <dbReference type="ChEBI" id="CHEBI:58613"/>
        <dbReference type="EC" id="5.3.1.24"/>
    </reaction>
</comment>
<evidence type="ECO:0000256" key="4">
    <source>
        <dbReference type="ARBA" id="ARBA00012572"/>
    </source>
</evidence>
<evidence type="ECO:0000313" key="12">
    <source>
        <dbReference type="EMBL" id="ROQ20369.1"/>
    </source>
</evidence>
<evidence type="ECO:0000313" key="13">
    <source>
        <dbReference type="Proteomes" id="UP000273643"/>
    </source>
</evidence>
<dbReference type="Proteomes" id="UP000273643">
    <property type="component" value="Unassembled WGS sequence"/>
</dbReference>
<evidence type="ECO:0000256" key="1">
    <source>
        <dbReference type="ARBA" id="ARBA00001164"/>
    </source>
</evidence>
<dbReference type="RefSeq" id="WP_123637533.1">
    <property type="nucleotide sequence ID" value="NZ_JBHYFO010000002.1"/>
</dbReference>
<dbReference type="AlphaFoldDB" id="A0A3N1NX13"/>
<feature type="domain" description="N-(5'phosphoribosyl) anthranilate isomerase (PRAI)" evidence="11">
    <location>
        <begin position="7"/>
        <end position="201"/>
    </location>
</feature>
<dbReference type="PANTHER" id="PTHR42894">
    <property type="entry name" value="N-(5'-PHOSPHORIBOSYL)ANTHRANILATE ISOMERASE"/>
    <property type="match status" value="1"/>
</dbReference>
<evidence type="ECO:0000256" key="9">
    <source>
        <dbReference type="ARBA" id="ARBA00023235"/>
    </source>
</evidence>
<evidence type="ECO:0000259" key="11">
    <source>
        <dbReference type="Pfam" id="PF00697"/>
    </source>
</evidence>
<evidence type="ECO:0000256" key="6">
    <source>
        <dbReference type="ARBA" id="ARBA00022605"/>
    </source>
</evidence>
<dbReference type="HAMAP" id="MF_00135">
    <property type="entry name" value="PRAI"/>
    <property type="match status" value="1"/>
</dbReference>